<comment type="similarity">
    <text evidence="1">Belongs to the UPF0213 family.</text>
</comment>
<dbReference type="InterPro" id="IPR000305">
    <property type="entry name" value="GIY-YIG_endonuc"/>
</dbReference>
<dbReference type="RefSeq" id="WP_111373806.1">
    <property type="nucleotide sequence ID" value="NZ_CP029480.1"/>
</dbReference>
<evidence type="ECO:0000259" key="2">
    <source>
        <dbReference type="PROSITE" id="PS50164"/>
    </source>
</evidence>
<dbReference type="SMART" id="SM00465">
    <property type="entry name" value="GIYc"/>
    <property type="match status" value="1"/>
</dbReference>
<sequence length="81" mass="9641">MKYYIYILFSLKSGIRYVGLTKDIDRRLKEHNGGKSKFTKGHIPWELKHFEEFATRTEAREREKYLKSGVGREYLNKILAS</sequence>
<evidence type="ECO:0000313" key="4">
    <source>
        <dbReference type="Proteomes" id="UP000249873"/>
    </source>
</evidence>
<dbReference type="Gene3D" id="3.40.1440.10">
    <property type="entry name" value="GIY-YIG endonuclease"/>
    <property type="match status" value="1"/>
</dbReference>
<dbReference type="InterPro" id="IPR050190">
    <property type="entry name" value="UPF0213_domain"/>
</dbReference>
<evidence type="ECO:0000256" key="1">
    <source>
        <dbReference type="ARBA" id="ARBA00007435"/>
    </source>
</evidence>
<dbReference type="PROSITE" id="PS50164">
    <property type="entry name" value="GIY_YIG"/>
    <property type="match status" value="1"/>
</dbReference>
<name>A0A2Z4GGB3_9BACT</name>
<dbReference type="InterPro" id="IPR035901">
    <property type="entry name" value="GIY-YIG_endonuc_sf"/>
</dbReference>
<dbReference type="SUPFAM" id="SSF82771">
    <property type="entry name" value="GIY-YIG endonuclease"/>
    <property type="match status" value="1"/>
</dbReference>
<dbReference type="PANTHER" id="PTHR34477">
    <property type="entry name" value="UPF0213 PROTEIN YHBQ"/>
    <property type="match status" value="1"/>
</dbReference>
<dbReference type="KEGG" id="als:DJ013_20575"/>
<keyword evidence="3" id="KW-0540">Nuclease</keyword>
<gene>
    <name evidence="3" type="ORF">DJ013_20575</name>
</gene>
<dbReference type="EMBL" id="CP029480">
    <property type="protein sequence ID" value="AWW00440.1"/>
    <property type="molecule type" value="Genomic_DNA"/>
</dbReference>
<dbReference type="Pfam" id="PF01541">
    <property type="entry name" value="GIY-YIG"/>
    <property type="match status" value="1"/>
</dbReference>
<protein>
    <submittedName>
        <fullName evidence="3">Endonuclease</fullName>
    </submittedName>
</protein>
<organism evidence="3 4">
    <name type="scientific">Arcticibacterium luteifluviistationis</name>
    <dbReference type="NCBI Taxonomy" id="1784714"/>
    <lineage>
        <taxon>Bacteria</taxon>
        <taxon>Pseudomonadati</taxon>
        <taxon>Bacteroidota</taxon>
        <taxon>Cytophagia</taxon>
        <taxon>Cytophagales</taxon>
        <taxon>Leadbetterellaceae</taxon>
        <taxon>Arcticibacterium</taxon>
    </lineage>
</organism>
<evidence type="ECO:0000313" key="3">
    <source>
        <dbReference type="EMBL" id="AWW00440.1"/>
    </source>
</evidence>
<accession>A0A2Z4GGB3</accession>
<reference evidence="3 4" key="1">
    <citation type="submission" date="2018-05" db="EMBL/GenBank/DDBJ databases">
        <title>Complete genome sequence of Arcticibacterium luteifluviistationis SM1504T, a cytophagaceae bacterium isolated from Arctic surface seawater.</title>
        <authorList>
            <person name="Li Y."/>
            <person name="Qin Q.-L."/>
        </authorList>
    </citation>
    <scope>NUCLEOTIDE SEQUENCE [LARGE SCALE GENOMIC DNA]</scope>
    <source>
        <strain evidence="3 4">SM1504</strain>
    </source>
</reference>
<proteinExistence type="inferred from homology"/>
<dbReference type="Proteomes" id="UP000249873">
    <property type="component" value="Chromosome"/>
</dbReference>
<dbReference type="PANTHER" id="PTHR34477:SF1">
    <property type="entry name" value="UPF0213 PROTEIN YHBQ"/>
    <property type="match status" value="1"/>
</dbReference>
<dbReference type="AlphaFoldDB" id="A0A2Z4GGB3"/>
<keyword evidence="3" id="KW-0255">Endonuclease</keyword>
<feature type="domain" description="GIY-YIG" evidence="2">
    <location>
        <begin position="1"/>
        <end position="77"/>
    </location>
</feature>
<dbReference type="CDD" id="cd10449">
    <property type="entry name" value="GIY-YIG_SLX1_like"/>
    <property type="match status" value="1"/>
</dbReference>
<dbReference type="GO" id="GO:0004519">
    <property type="term" value="F:endonuclease activity"/>
    <property type="evidence" value="ECO:0007669"/>
    <property type="project" value="UniProtKB-KW"/>
</dbReference>
<keyword evidence="4" id="KW-1185">Reference proteome</keyword>
<keyword evidence="3" id="KW-0378">Hydrolase</keyword>
<dbReference type="OrthoDB" id="1495241at2"/>